<evidence type="ECO:0000313" key="12">
    <source>
        <dbReference type="EMBL" id="APQ41755.1"/>
    </source>
</evidence>
<evidence type="ECO:0000256" key="6">
    <source>
        <dbReference type="ARBA" id="ARBA00022741"/>
    </source>
</evidence>
<protein>
    <submittedName>
        <fullName evidence="12">VP3</fullName>
    </submittedName>
</protein>
<evidence type="ECO:0000256" key="3">
    <source>
        <dbReference type="ARBA" id="ARBA00022679"/>
    </source>
</evidence>
<keyword evidence="3" id="KW-0808">Transferase</keyword>
<keyword evidence="1" id="KW-0489">Methyltransferase</keyword>
<keyword evidence="13" id="KW-1185">Reference proteome</keyword>
<evidence type="ECO:0000256" key="9">
    <source>
        <dbReference type="ARBA" id="ARBA00023042"/>
    </source>
</evidence>
<evidence type="ECO:0000256" key="8">
    <source>
        <dbReference type="ARBA" id="ARBA00022884"/>
    </source>
</evidence>
<evidence type="ECO:0000256" key="7">
    <source>
        <dbReference type="ARBA" id="ARBA00022844"/>
    </source>
</evidence>
<gene>
    <name evidence="12" type="primary">VP3</name>
</gene>
<keyword evidence="4" id="KW-0949">S-adenosyl-L-methionine</keyword>
<evidence type="ECO:0000256" key="5">
    <source>
        <dbReference type="ARBA" id="ARBA00022695"/>
    </source>
</evidence>
<dbReference type="Proteomes" id="UP000500822">
    <property type="component" value="Genome"/>
</dbReference>
<dbReference type="KEGG" id="vg:65246820"/>
<keyword evidence="6" id="KW-0547">Nucleotide-binding</keyword>
<dbReference type="EMBL" id="KX756626">
    <property type="protein sequence ID" value="APQ41755.1"/>
    <property type="molecule type" value="Genomic_RNA"/>
</dbReference>
<dbReference type="GO" id="GO:0005525">
    <property type="term" value="F:GTP binding"/>
    <property type="evidence" value="ECO:0007669"/>
    <property type="project" value="UniProtKB-KW"/>
</dbReference>
<evidence type="ECO:0000256" key="2">
    <source>
        <dbReference type="ARBA" id="ARBA00022664"/>
    </source>
</evidence>
<dbReference type="GO" id="GO:0016779">
    <property type="term" value="F:nucleotidyltransferase activity"/>
    <property type="evidence" value="ECO:0007669"/>
    <property type="project" value="UniProtKB-KW"/>
</dbReference>
<dbReference type="InterPro" id="IPR011181">
    <property type="entry name" value="VP3_Rotav"/>
</dbReference>
<dbReference type="GO" id="GO:0019013">
    <property type="term" value="C:viral nucleocapsid"/>
    <property type="evidence" value="ECO:0007669"/>
    <property type="project" value="InterPro"/>
</dbReference>
<accession>A0A1L6BXK9</accession>
<keyword evidence="10" id="KW-0342">GTP-binding</keyword>
<keyword evidence="9" id="KW-0506">mRNA capping</keyword>
<dbReference type="GO" id="GO:0003723">
    <property type="term" value="F:RNA binding"/>
    <property type="evidence" value="ECO:0007669"/>
    <property type="project" value="UniProtKB-KW"/>
</dbReference>
<sequence length="715" mass="83884">MAKVIVRTRNEGYKIESHEDIFKISNKLETEIIVNCTDYIFEKIKQQTFYVTIDKTSAKGNDAYERYSQIFPTPIFSDNEENYLFGTCRHVISNTLHYTNELFIPYESVINDLLPAGWKAEHINSDDYPIGNDVIPNYFDNISNISVAKFLQFSDRFDNKLPEMRVDHRLKESILNDCLAYVYAPAIDYDVQSYNYRITRREIGNKVRDLVFNMCKGKIHLIGPELESVRNIVQYLNMKGNTIKILHVKHHEKNLIMTQRGAAFRRRKLKFSNLLAPQRKNQNNFVKGLIHHLNKSSAIVDRVYYIGAYPSYWLENMRWINFQIVCYDPKFRLVDNPNVLWRDKLFLDEDIENVENGSYVYIDIRSDIRTQSDVVKNKIFKDEDNMILDLTRKLVKKRCTVMAKRKIVEQDIVSIGEECYPPGENQIGREFYNLADASSVEKLLTQKEVFAKIVNARSNNKQNYVYGGTKFDSSTIIEDDETVIGLYSLSNSFNSLATIEHVIKSNHIITFPTDREHGDWRDISKAQSKPFVGKIKQLNFEDWAVNPKAYCKKYNVEMLAEQVFLQYGNTRAFIPDLYCHMISTNMAEKLKYSDRFFAHIGIRQPSIYARDKYMTSRISAYISRKLTHGIDLRDLERDNFAGYSGHLIAIETSFNSLVYTMSPFRWIQRAQRRETRKDKFQIGKGEPHTKEEYKNTYDYLDDHNKQIIDFRTELL</sequence>
<dbReference type="Pfam" id="PF06929">
    <property type="entry name" value="Rotavirus_VP3"/>
    <property type="match status" value="1"/>
</dbReference>
<evidence type="ECO:0000256" key="1">
    <source>
        <dbReference type="ARBA" id="ARBA00022603"/>
    </source>
</evidence>
<proteinExistence type="predicted"/>
<dbReference type="GeneID" id="65246820"/>
<evidence type="ECO:0000313" key="13">
    <source>
        <dbReference type="Proteomes" id="UP000500822"/>
    </source>
</evidence>
<evidence type="ECO:0000256" key="4">
    <source>
        <dbReference type="ARBA" id="ARBA00022691"/>
    </source>
</evidence>
<evidence type="ECO:0000256" key="11">
    <source>
        <dbReference type="ARBA" id="ARBA00023268"/>
    </source>
</evidence>
<keyword evidence="7" id="KW-0946">Virion</keyword>
<keyword evidence="11" id="KW-0511">Multifunctional enzyme</keyword>
<name>A0A1L6BXK9_9REOV</name>
<dbReference type="RefSeq" id="YP_010086030.1">
    <property type="nucleotide sequence ID" value="NC_055269.1"/>
</dbReference>
<dbReference type="GO" id="GO:0016032">
    <property type="term" value="P:viral process"/>
    <property type="evidence" value="ECO:0007669"/>
    <property type="project" value="InterPro"/>
</dbReference>
<keyword evidence="2" id="KW-0507">mRNA processing</keyword>
<organism evidence="12 13">
    <name type="scientific">Rotavirus J</name>
    <dbReference type="NCBI Taxonomy" id="1929964"/>
    <lineage>
        <taxon>Viruses</taxon>
        <taxon>Riboviria</taxon>
        <taxon>Orthornavirae</taxon>
        <taxon>Duplornaviricota</taxon>
        <taxon>Resentoviricetes</taxon>
        <taxon>Reovirales</taxon>
        <taxon>Sedoreoviridae</taxon>
        <taxon>Rotavirus</taxon>
        <taxon>Rotavirus jotagastroenteritidis</taxon>
    </lineage>
</organism>
<reference evidence="12 13" key="1">
    <citation type="journal article" date="2016" name="Infect. Genet. Evol.">
        <title>Candidate new rotavirus species in Schreiber's bats, Serbia.</title>
        <authorList>
            <person name="Banyai K."/>
            <person name="Kemenesi G."/>
            <person name="Budinski I."/>
            <person name="Foldes F."/>
            <person name="Zana B."/>
            <person name="Marton S."/>
            <person name="Varga-Kugler R."/>
            <person name="Oldal M."/>
            <person name="Kurucz K."/>
            <person name="Jakab F."/>
        </authorList>
    </citation>
    <scope>NUCLEOTIDE SEQUENCE [LARGE SCALE GENOMIC DNA]</scope>
    <source>
        <strain evidence="12 13">BO4351/Ms/2014</strain>
    </source>
</reference>
<keyword evidence="8" id="KW-0694">RNA-binding</keyword>
<keyword evidence="5" id="KW-0548">Nucleotidyltransferase</keyword>
<evidence type="ECO:0000256" key="10">
    <source>
        <dbReference type="ARBA" id="ARBA00023134"/>
    </source>
</evidence>
<dbReference type="GO" id="GO:0004482">
    <property type="term" value="F:mRNA 5'-cap (guanine-N7-)-methyltransferase activity"/>
    <property type="evidence" value="ECO:0007669"/>
    <property type="project" value="InterPro"/>
</dbReference>